<accession>A0A8F4QIT2</accession>
<dbReference type="RefSeq" id="WP_051374209.1">
    <property type="nucleotide sequence ID" value="NZ_CP017563.2"/>
</dbReference>
<protein>
    <recommendedName>
        <fullName evidence="3">PAAR domain-containing protein</fullName>
    </recommendedName>
</protein>
<sequence>MADLYYAAVEDDPLTSGNGSRVFAYKQAGTIQGEDGKRRRLAFIGDEAYCPKCDSTGLITYGSGLGDQHRLLDRVNGGRRQAVGGDIVLCKCADHPRIVAIYGRIWKIADRSGETSVPIATAPVQNLIFDEQVRAVAARASLAGYPYYIETESGDVYSGRIDSHGFLPRITTDGAEHYVIYWGDEALARKDWN</sequence>
<dbReference type="KEGG" id="pspw:BJG93_36355"/>
<name>A0A8F4QIT2_9BURK</name>
<evidence type="ECO:0000313" key="1">
    <source>
        <dbReference type="EMBL" id="QXE07339.1"/>
    </source>
</evidence>
<organism evidence="1 2">
    <name type="scientific">Paraburkholderia sprentiae WSM5005</name>
    <dbReference type="NCBI Taxonomy" id="754502"/>
    <lineage>
        <taxon>Bacteria</taxon>
        <taxon>Pseudomonadati</taxon>
        <taxon>Pseudomonadota</taxon>
        <taxon>Betaproteobacteria</taxon>
        <taxon>Burkholderiales</taxon>
        <taxon>Burkholderiaceae</taxon>
        <taxon>Paraburkholderia</taxon>
    </lineage>
</organism>
<dbReference type="Proteomes" id="UP000179860">
    <property type="component" value="Plasmid pl1WSM5005"/>
</dbReference>
<dbReference type="EMBL" id="CP017563">
    <property type="protein sequence ID" value="QXE07339.1"/>
    <property type="molecule type" value="Genomic_DNA"/>
</dbReference>
<gene>
    <name evidence="1" type="ORF">BJG93_36355</name>
</gene>
<dbReference type="AlphaFoldDB" id="A0A8F4QIT2"/>
<reference evidence="1" key="1">
    <citation type="submission" date="2016-09" db="EMBL/GenBank/DDBJ databases">
        <title>The Complete Genome of Burkholderia sprentiae wsm5005.</title>
        <authorList>
            <person name="De Meyer S."/>
            <person name="Wang P."/>
            <person name="Terpolilli J."/>
        </authorList>
    </citation>
    <scope>NUCLEOTIDE SEQUENCE [LARGE SCALE GENOMIC DNA]</scope>
    <source>
        <strain evidence="1">WSM5005</strain>
    </source>
</reference>
<evidence type="ECO:0008006" key="3">
    <source>
        <dbReference type="Google" id="ProtNLM"/>
    </source>
</evidence>
<keyword evidence="1" id="KW-0614">Plasmid</keyword>
<dbReference type="OrthoDB" id="8594232at2"/>
<evidence type="ECO:0000313" key="2">
    <source>
        <dbReference type="Proteomes" id="UP000179860"/>
    </source>
</evidence>
<proteinExistence type="predicted"/>
<geneLocation type="plasmid" evidence="1 2">
    <name>pl1WSM5005</name>
</geneLocation>
<keyword evidence="2" id="KW-1185">Reference proteome</keyword>